<name>A0ABR9VD76_9CYAN</name>
<dbReference type="PANTHER" id="PTHR36173">
    <property type="entry name" value="RIBONUCLEASE VAPC16-RELATED"/>
    <property type="match status" value="1"/>
</dbReference>
<dbReference type="EMBL" id="JADEWB010000046">
    <property type="protein sequence ID" value="MBE9236413.1"/>
    <property type="molecule type" value="Genomic_DNA"/>
</dbReference>
<dbReference type="CDD" id="cd09872">
    <property type="entry name" value="PIN_Sll0205-like"/>
    <property type="match status" value="1"/>
</dbReference>
<dbReference type="InterPro" id="IPR002716">
    <property type="entry name" value="PIN_dom"/>
</dbReference>
<sequence length="137" mass="15593">MAGSIKINFFVLDTCALIWWSLDPDKLSSSAKEACYTMEQEKNSLVPSTAVWEIAIKSKNQKLDLGVDIDDYIATLKKSNVIRIVPIDEEIWLESVKLEWEHKDPVDRVVVAVAKINRASIITADRKIADFYPLVIW</sequence>
<dbReference type="RefSeq" id="WP_193942658.1">
    <property type="nucleotide sequence ID" value="NZ_JADEWB010000046.1"/>
</dbReference>
<gene>
    <name evidence="2" type="ORF">IQ227_10330</name>
</gene>
<dbReference type="Gene3D" id="3.40.50.1010">
    <property type="entry name" value="5'-nuclease"/>
    <property type="match status" value="1"/>
</dbReference>
<dbReference type="InterPro" id="IPR041705">
    <property type="entry name" value="PIN_Sll0205"/>
</dbReference>
<dbReference type="PANTHER" id="PTHR36173:SF1">
    <property type="entry name" value="RIBONUCLEASE VAPC22"/>
    <property type="match status" value="1"/>
</dbReference>
<dbReference type="InterPro" id="IPR029060">
    <property type="entry name" value="PIN-like_dom_sf"/>
</dbReference>
<protein>
    <submittedName>
        <fullName evidence="2">Type II toxin-antitoxin system VapC family toxin</fullName>
    </submittedName>
</protein>
<dbReference type="Pfam" id="PF01850">
    <property type="entry name" value="PIN"/>
    <property type="match status" value="1"/>
</dbReference>
<dbReference type="Proteomes" id="UP000606776">
    <property type="component" value="Unassembled WGS sequence"/>
</dbReference>
<organism evidence="2 3">
    <name type="scientific">Sphaerospermopsis aphanizomenoides LEGE 00250</name>
    <dbReference type="NCBI Taxonomy" id="2777972"/>
    <lineage>
        <taxon>Bacteria</taxon>
        <taxon>Bacillati</taxon>
        <taxon>Cyanobacteriota</taxon>
        <taxon>Cyanophyceae</taxon>
        <taxon>Nostocales</taxon>
        <taxon>Aphanizomenonaceae</taxon>
        <taxon>Sphaerospermopsis</taxon>
        <taxon>Sphaerospermopsis aphanizomenoides</taxon>
    </lineage>
</organism>
<evidence type="ECO:0000259" key="1">
    <source>
        <dbReference type="Pfam" id="PF01850"/>
    </source>
</evidence>
<comment type="caution">
    <text evidence="2">The sequence shown here is derived from an EMBL/GenBank/DDBJ whole genome shotgun (WGS) entry which is preliminary data.</text>
</comment>
<proteinExistence type="predicted"/>
<evidence type="ECO:0000313" key="3">
    <source>
        <dbReference type="Proteomes" id="UP000606776"/>
    </source>
</evidence>
<evidence type="ECO:0000313" key="2">
    <source>
        <dbReference type="EMBL" id="MBE9236413.1"/>
    </source>
</evidence>
<dbReference type="SUPFAM" id="SSF88723">
    <property type="entry name" value="PIN domain-like"/>
    <property type="match status" value="1"/>
</dbReference>
<keyword evidence="3" id="KW-1185">Reference proteome</keyword>
<feature type="domain" description="PIN" evidence="1">
    <location>
        <begin position="11"/>
        <end position="130"/>
    </location>
</feature>
<dbReference type="InterPro" id="IPR052919">
    <property type="entry name" value="TA_system_RNase"/>
</dbReference>
<reference evidence="2 3" key="1">
    <citation type="submission" date="2020-10" db="EMBL/GenBank/DDBJ databases">
        <authorList>
            <person name="Castelo-Branco R."/>
            <person name="Eusebio N."/>
            <person name="Adriana R."/>
            <person name="Vieira A."/>
            <person name="Brugerolle De Fraissinette N."/>
            <person name="Rezende De Castro R."/>
            <person name="Schneider M.P."/>
            <person name="Vasconcelos V."/>
            <person name="Leao P.N."/>
        </authorList>
    </citation>
    <scope>NUCLEOTIDE SEQUENCE [LARGE SCALE GENOMIC DNA]</scope>
    <source>
        <strain evidence="2 3">LEGE 00250</strain>
    </source>
</reference>
<accession>A0ABR9VD76</accession>